<dbReference type="PROSITE" id="PS50005">
    <property type="entry name" value="TPR"/>
    <property type="match status" value="4"/>
</dbReference>
<evidence type="ECO:0000256" key="10">
    <source>
        <dbReference type="PROSITE-ProRule" id="PRU10141"/>
    </source>
</evidence>
<reference evidence="15" key="1">
    <citation type="submission" date="2015-04" db="UniProtKB">
        <authorList>
            <consortium name="EnsemblPlants"/>
        </authorList>
    </citation>
    <scope>IDENTIFICATION</scope>
</reference>
<evidence type="ECO:0000256" key="2">
    <source>
        <dbReference type="ARBA" id="ARBA00022527"/>
    </source>
</evidence>
<dbReference type="InterPro" id="IPR011990">
    <property type="entry name" value="TPR-like_helical_dom_sf"/>
</dbReference>
<dbReference type="EnsemblPlants" id="OPUNC10G15970.1">
    <property type="protein sequence ID" value="OPUNC10G15970.1"/>
    <property type="gene ID" value="OPUNC10G15970"/>
</dbReference>
<dbReference type="SUPFAM" id="SSF48452">
    <property type="entry name" value="TPR-like"/>
    <property type="match status" value="4"/>
</dbReference>
<dbReference type="GO" id="GO:0016567">
    <property type="term" value="P:protein ubiquitination"/>
    <property type="evidence" value="ECO:0007669"/>
    <property type="project" value="UniProtKB-UniPathway"/>
</dbReference>
<dbReference type="GO" id="GO:0006401">
    <property type="term" value="P:RNA catabolic process"/>
    <property type="evidence" value="ECO:0007669"/>
    <property type="project" value="InterPro"/>
</dbReference>
<dbReference type="CDD" id="cd16655">
    <property type="entry name" value="RING-Ubox_WDSUB1-like"/>
    <property type="match status" value="1"/>
</dbReference>
<dbReference type="InterPro" id="IPR000719">
    <property type="entry name" value="Prot_kinase_dom"/>
</dbReference>
<feature type="repeat" description="TPR" evidence="9">
    <location>
        <begin position="837"/>
        <end position="870"/>
    </location>
</feature>
<dbReference type="InterPro" id="IPR039226">
    <property type="entry name" value="Ski3/TTC37"/>
</dbReference>
<keyword evidence="7 9" id="KW-0802">TPR repeat</keyword>
<dbReference type="InterPro" id="IPR013083">
    <property type="entry name" value="Znf_RING/FYVE/PHD"/>
</dbReference>
<organism evidence="15">
    <name type="scientific">Oryza punctata</name>
    <name type="common">Red rice</name>
    <dbReference type="NCBI Taxonomy" id="4537"/>
    <lineage>
        <taxon>Eukaryota</taxon>
        <taxon>Viridiplantae</taxon>
        <taxon>Streptophyta</taxon>
        <taxon>Embryophyta</taxon>
        <taxon>Tracheophyta</taxon>
        <taxon>Spermatophyta</taxon>
        <taxon>Magnoliopsida</taxon>
        <taxon>Liliopsida</taxon>
        <taxon>Poales</taxon>
        <taxon>Poaceae</taxon>
        <taxon>BOP clade</taxon>
        <taxon>Oryzoideae</taxon>
        <taxon>Oryzeae</taxon>
        <taxon>Oryzinae</taxon>
        <taxon>Oryza</taxon>
    </lineage>
</organism>
<dbReference type="Gene3D" id="3.30.40.10">
    <property type="entry name" value="Zinc/RING finger domain, C3HC4 (zinc finger)"/>
    <property type="match status" value="1"/>
</dbReference>
<keyword evidence="11" id="KW-0175">Coiled coil</keyword>
<dbReference type="SMART" id="SM00028">
    <property type="entry name" value="TPR"/>
    <property type="match status" value="6"/>
</dbReference>
<name>A0A0E0MAE5_ORYPU</name>
<reference evidence="15" key="2">
    <citation type="submission" date="2018-05" db="EMBL/GenBank/DDBJ databases">
        <title>OpunRS2 (Oryza punctata Reference Sequence Version 2).</title>
        <authorList>
            <person name="Zhang J."/>
            <person name="Kudrna D."/>
            <person name="Lee S."/>
            <person name="Talag J."/>
            <person name="Welchert J."/>
            <person name="Wing R.A."/>
        </authorList>
    </citation>
    <scope>NUCLEOTIDE SEQUENCE [LARGE SCALE GENOMIC DNA]</scope>
</reference>
<evidence type="ECO:0000256" key="5">
    <source>
        <dbReference type="ARBA" id="ARBA00022741"/>
    </source>
</evidence>
<dbReference type="GO" id="GO:0055087">
    <property type="term" value="C:Ski complex"/>
    <property type="evidence" value="ECO:0007669"/>
    <property type="project" value="InterPro"/>
</dbReference>
<evidence type="ECO:0000256" key="1">
    <source>
        <dbReference type="ARBA" id="ARBA00004906"/>
    </source>
</evidence>
<evidence type="ECO:0000313" key="16">
    <source>
        <dbReference type="Proteomes" id="UP000026962"/>
    </source>
</evidence>
<dbReference type="GO" id="GO:0004672">
    <property type="term" value="F:protein kinase activity"/>
    <property type="evidence" value="ECO:0007669"/>
    <property type="project" value="InterPro"/>
</dbReference>
<evidence type="ECO:0000256" key="9">
    <source>
        <dbReference type="PROSITE-ProRule" id="PRU00339"/>
    </source>
</evidence>
<dbReference type="UniPathway" id="UPA00143"/>
<dbReference type="InterPro" id="IPR008271">
    <property type="entry name" value="Ser/Thr_kinase_AS"/>
</dbReference>
<evidence type="ECO:0000256" key="8">
    <source>
        <dbReference type="ARBA" id="ARBA00022840"/>
    </source>
</evidence>
<dbReference type="Gene3D" id="3.30.200.20">
    <property type="entry name" value="Phosphorylase Kinase, domain 1"/>
    <property type="match status" value="1"/>
</dbReference>
<accession>A0A0E0MAE5</accession>
<feature type="repeat" description="TPR" evidence="9">
    <location>
        <begin position="973"/>
        <end position="1006"/>
    </location>
</feature>
<feature type="binding site" evidence="10">
    <location>
        <position position="373"/>
    </location>
    <ligand>
        <name>ATP</name>
        <dbReference type="ChEBI" id="CHEBI:30616"/>
    </ligand>
</feature>
<dbReference type="PROSITE" id="PS51698">
    <property type="entry name" value="U_BOX"/>
    <property type="match status" value="1"/>
</dbReference>
<dbReference type="PROSITE" id="PS50011">
    <property type="entry name" value="PROTEIN_KINASE_DOM"/>
    <property type="match status" value="1"/>
</dbReference>
<dbReference type="InterPro" id="IPR011009">
    <property type="entry name" value="Kinase-like_dom_sf"/>
</dbReference>
<sequence length="1945" mass="216951">MGLAARRSGGGFPHCVRSPPTARRATPMGSYEPAKASHSRLAVRRCYLLPARFRRLRRRRDVFIRVFAISKRRMQNLDNYLDQCSRKKVKAEKEVFFFTKTDEGLLHLIEIYGVTKLVMGAASDRHYKRKMKAPQSQTAITVMQRAHSYCNIWFICNGKLTCVREASCCPVTKSKSARLPYSVDSCKVDLQSLLEPNIEAKRLECMYINEMELRKETEAKLSQEKEESESLKHATVVLQSDLDWLKYQLNEKANRLQELNQQKHHLEHRISESDSVATYLEESMKVTESLVQSLKLEYSKMKRERDNAIKEARSMRMEKELTNSCAYGAISSEFSLMELEQATQNFSNALNIGQGGFGSVYKGSLRNTTVAIKMLSTDSLHGQSQFHQEVAILSRVRHPNLVTLIGACPEASALVYELLPNGSLEDRLNCVDNTLPLTWQVRIQIITEICSALIFLHKHRPHPVVHGDLKPGNILLDANLQSKLSDFGISRLLLESSVTGSDAHYTSRPMGTPAYMDPEFFATGELTPQSDTYSFGVTIMRLLTGRAPLRLIRTVREALNDDDLQSVLDNSAGDWPLVHAEQLARIALQCTELSKQRRPDLEHDVWEVIEPMKREAPSPLSQSFRSIFTECSSGIATATPSYFLCPISQVIMRDPQMAADGFTYEADAIRDWLDKGHDRSPVTNQTLANRETISNVALGSAIQEYLEQNKMNKVEPICSTSTWKLEMEGLNRKSSLPLRLLSPHFITASTTPSPPPPPPPAVAAEANLRKQLEQTLAGEPSSPLHHYNLGVFLWDRAEAEAAVAAREEGEDEEEARRLRGAAAEHFLAAAKLDPNDGVPFRFLGHHYARAGDAQRAAKCYQRAATLNPDDAEAGEAVCDLLDLEGKESLEVALCKEAAGKSPRAFWAFRRLGYLQVHQKKWSEAIQSLQHAIRGYPTCADLWEALGLAYHRLGMFTAAVKSYGRAIELDGSKVFALIESGNIQLMLGYFRKGVEQFRSALEMAPQNHSAYFGLASALLAWARQCVMTGAFGWAASLLKEACEAAKVCTSLTGNLSCVWKLHGDAQLALARCFPWDDGNIKGGMDDGTFRTTVLEWRNTCLLAANGAKFSYQRALHLTPWEANIHNDTAICLDLIYTIEENNSLDPITWELQEKMSLGGLILEPVNKDFWVTLGSVSSNQALKQHSFIRALHLDMSLSEAWAYLGKIYRHSGDKQLARQAFDRARSIDPSLALPWAGMSAENYHQPGDGPVNESFESCLRAVQILPVPEFQIGLGTIAARSGELLSPQVLMAVRQAVQRAPHYPESHNINGLVSEVRSDFQSAIASYRRAKFALDMMRNSKTDSRCHTDISVNLARSLCKAGLATEAVQECEELKRQGFLNDDGLQIYALSLWKLGRRDEALSVSRNLAENLLSMKQESATAALGFICTLTYNISGKDSAAAVIHKLPGQLNYSTQLKFIISALDALQPNKRFQLPQLSMPPRLTSYEVMSEVYSNIALGKAIGGESDKFLRVDGGLTYLKKVLHMYPDCSLVRNQLGSLLLSSGGWMASHKAVRVTSLSQGYTSNRGLRSPHQIQACAAVSCYATCTSYPKFSFPTCEDQYLSGYNAICHLQRWVHLEPWNQDARRLLVLALFQKAREEKYPKHICTILKRLILQVLSSGSNTQDNKVVHYGNYLLLLVASEVSLQSGDHGNCISQATEALGVTSSSVDSFFAHLQLCRAYVMQGNLLNSRSEYMKCLQNRTDTEIGWVLLKQLASICSLEGTPDEIEIHLRECIERKACAQCSVSNEDFASAEKAIAQACAEGDPDSCTLFLNGAICMNIAWRFAAPQFIARAASSLRKAQQKSLASLPIVSLLLAQAEGSLGSRAKWEKNLRLEWFSWPPELRPAELYFQMHLLATQSSAAASQQNQLVETMQTPEKWLLRAIHLNPSCSRYWTALMQLVYVQ</sequence>
<keyword evidence="16" id="KW-1185">Reference proteome</keyword>
<keyword evidence="8 10" id="KW-0067">ATP-binding</keyword>
<dbReference type="InterPro" id="IPR001245">
    <property type="entry name" value="Ser-Thr/Tyr_kinase_cat_dom"/>
</dbReference>
<dbReference type="GO" id="GO:0004842">
    <property type="term" value="F:ubiquitin-protein transferase activity"/>
    <property type="evidence" value="ECO:0007669"/>
    <property type="project" value="InterPro"/>
</dbReference>
<dbReference type="Gramene" id="OPUNC10G15970.1">
    <property type="protein sequence ID" value="OPUNC10G15970.1"/>
    <property type="gene ID" value="OPUNC10G15970"/>
</dbReference>
<dbReference type="InterPro" id="IPR013105">
    <property type="entry name" value="TPR_2"/>
</dbReference>
<evidence type="ECO:0000256" key="12">
    <source>
        <dbReference type="SAM" id="MobiDB-lite"/>
    </source>
</evidence>
<dbReference type="PROSITE" id="PS00108">
    <property type="entry name" value="PROTEIN_KINASE_ST"/>
    <property type="match status" value="1"/>
</dbReference>
<dbReference type="Pfam" id="PF07714">
    <property type="entry name" value="PK_Tyr_Ser-Thr"/>
    <property type="match status" value="1"/>
</dbReference>
<feature type="domain" description="U-box" evidence="14">
    <location>
        <begin position="638"/>
        <end position="712"/>
    </location>
</feature>
<dbReference type="SMART" id="SM00220">
    <property type="entry name" value="S_TKc"/>
    <property type="match status" value="1"/>
</dbReference>
<dbReference type="GO" id="GO:0005524">
    <property type="term" value="F:ATP binding"/>
    <property type="evidence" value="ECO:0007669"/>
    <property type="project" value="UniProtKB-UniRule"/>
</dbReference>
<feature type="repeat" description="TPR" evidence="9">
    <location>
        <begin position="1197"/>
        <end position="1230"/>
    </location>
</feature>
<dbReference type="SUPFAM" id="SSF57850">
    <property type="entry name" value="RING/U-box"/>
    <property type="match status" value="1"/>
</dbReference>
<evidence type="ECO:0000256" key="3">
    <source>
        <dbReference type="ARBA" id="ARBA00022679"/>
    </source>
</evidence>
<dbReference type="Pfam" id="PF07719">
    <property type="entry name" value="TPR_2"/>
    <property type="match status" value="1"/>
</dbReference>
<proteinExistence type="predicted"/>
<evidence type="ECO:0000259" key="14">
    <source>
        <dbReference type="PROSITE" id="PS51698"/>
    </source>
</evidence>
<dbReference type="PROSITE" id="PS00107">
    <property type="entry name" value="PROTEIN_KINASE_ATP"/>
    <property type="match status" value="1"/>
</dbReference>
<dbReference type="SUPFAM" id="SSF56112">
    <property type="entry name" value="Protein kinase-like (PK-like)"/>
    <property type="match status" value="1"/>
</dbReference>
<dbReference type="OMA" id="CRAYVMQ"/>
<feature type="repeat" description="TPR" evidence="9">
    <location>
        <begin position="939"/>
        <end position="972"/>
    </location>
</feature>
<feature type="domain" description="Protein kinase" evidence="13">
    <location>
        <begin position="346"/>
        <end position="613"/>
    </location>
</feature>
<dbReference type="InterPro" id="IPR017441">
    <property type="entry name" value="Protein_kinase_ATP_BS"/>
</dbReference>
<dbReference type="Pfam" id="PF13432">
    <property type="entry name" value="TPR_16"/>
    <property type="match status" value="1"/>
</dbReference>
<dbReference type="SMART" id="SM00504">
    <property type="entry name" value="Ubox"/>
    <property type="match status" value="1"/>
</dbReference>
<dbReference type="Gene3D" id="1.10.510.10">
    <property type="entry name" value="Transferase(Phosphotransferase) domain 1"/>
    <property type="match status" value="1"/>
</dbReference>
<dbReference type="FunFam" id="3.30.200.20:FF:000162">
    <property type="entry name" value="Adenine nucleotide alpha hydrolase-like domain kinase"/>
    <property type="match status" value="1"/>
</dbReference>
<evidence type="ECO:0000256" key="7">
    <source>
        <dbReference type="ARBA" id="ARBA00022803"/>
    </source>
</evidence>
<evidence type="ECO:0000256" key="4">
    <source>
        <dbReference type="ARBA" id="ARBA00022737"/>
    </source>
</evidence>
<feature type="coiled-coil region" evidence="11">
    <location>
        <begin position="207"/>
        <end position="318"/>
    </location>
</feature>
<keyword evidence="2" id="KW-0723">Serine/threonine-protein kinase</keyword>
<evidence type="ECO:0000256" key="11">
    <source>
        <dbReference type="SAM" id="Coils"/>
    </source>
</evidence>
<dbReference type="Proteomes" id="UP000026962">
    <property type="component" value="Chromosome 10"/>
</dbReference>
<keyword evidence="3" id="KW-0808">Transferase</keyword>
<dbReference type="HOGENOM" id="CLU_001951_0_0_1"/>
<dbReference type="STRING" id="4537.A0A0E0MAE5"/>
<dbReference type="Pfam" id="PF04564">
    <property type="entry name" value="U-box"/>
    <property type="match status" value="1"/>
</dbReference>
<dbReference type="PANTHER" id="PTHR15704:SF7">
    <property type="entry name" value="SUPERKILLER COMPLEX PROTEIN 3"/>
    <property type="match status" value="1"/>
</dbReference>
<keyword evidence="5 10" id="KW-0547">Nucleotide-binding</keyword>
<keyword evidence="6" id="KW-0418">Kinase</keyword>
<evidence type="ECO:0000256" key="6">
    <source>
        <dbReference type="ARBA" id="ARBA00022777"/>
    </source>
</evidence>
<dbReference type="InterPro" id="IPR003613">
    <property type="entry name" value="Ubox_domain"/>
</dbReference>
<feature type="region of interest" description="Disordered" evidence="12">
    <location>
        <begin position="1"/>
        <end position="34"/>
    </location>
</feature>
<comment type="pathway">
    <text evidence="1">Protein modification; protein ubiquitination.</text>
</comment>
<keyword evidence="4" id="KW-0677">Repeat</keyword>
<dbReference type="Gene3D" id="1.25.40.10">
    <property type="entry name" value="Tetratricopeptide repeat domain"/>
    <property type="match status" value="4"/>
</dbReference>
<dbReference type="InterPro" id="IPR019734">
    <property type="entry name" value="TPR_rpt"/>
</dbReference>
<evidence type="ECO:0000313" key="15">
    <source>
        <dbReference type="EnsemblPlants" id="OPUNC10G15970.1"/>
    </source>
</evidence>
<evidence type="ECO:0000259" key="13">
    <source>
        <dbReference type="PROSITE" id="PS50011"/>
    </source>
</evidence>
<dbReference type="eggNOG" id="KOG1127">
    <property type="taxonomic scope" value="Eukaryota"/>
</dbReference>
<protein>
    <submittedName>
        <fullName evidence="15">Uncharacterized protein</fullName>
    </submittedName>
</protein>
<dbReference type="PANTHER" id="PTHR15704">
    <property type="entry name" value="SUPERKILLER 3 PROTEIN-RELATED"/>
    <property type="match status" value="1"/>
</dbReference>